<dbReference type="Proteomes" id="UP001145114">
    <property type="component" value="Unassembled WGS sequence"/>
</dbReference>
<feature type="non-terminal residue" evidence="1">
    <location>
        <position position="310"/>
    </location>
</feature>
<protein>
    <submittedName>
        <fullName evidence="1">Uncharacterized protein</fullName>
    </submittedName>
</protein>
<name>A0ACC1HA15_9FUNG</name>
<evidence type="ECO:0000313" key="2">
    <source>
        <dbReference type="Proteomes" id="UP001145114"/>
    </source>
</evidence>
<comment type="caution">
    <text evidence="1">The sequence shown here is derived from an EMBL/GenBank/DDBJ whole genome shotgun (WGS) entry which is preliminary data.</text>
</comment>
<reference evidence="1" key="1">
    <citation type="submission" date="2022-06" db="EMBL/GenBank/DDBJ databases">
        <title>Phylogenomic reconstructions and comparative analyses of Kickxellomycotina fungi.</title>
        <authorList>
            <person name="Reynolds N.K."/>
            <person name="Stajich J.E."/>
            <person name="Barry K."/>
            <person name="Grigoriev I.V."/>
            <person name="Crous P."/>
            <person name="Smith M.E."/>
        </authorList>
    </citation>
    <scope>NUCLEOTIDE SEQUENCE</scope>
    <source>
        <strain evidence="1">RSA 2271</strain>
    </source>
</reference>
<organism evidence="1 2">
    <name type="scientific">Spiromyces aspiralis</name>
    <dbReference type="NCBI Taxonomy" id="68401"/>
    <lineage>
        <taxon>Eukaryota</taxon>
        <taxon>Fungi</taxon>
        <taxon>Fungi incertae sedis</taxon>
        <taxon>Zoopagomycota</taxon>
        <taxon>Kickxellomycotina</taxon>
        <taxon>Kickxellomycetes</taxon>
        <taxon>Kickxellales</taxon>
        <taxon>Kickxellaceae</taxon>
        <taxon>Spiromyces</taxon>
    </lineage>
</organism>
<keyword evidence="2" id="KW-1185">Reference proteome</keyword>
<dbReference type="EMBL" id="JAMZIH010007360">
    <property type="protein sequence ID" value="KAJ1673116.1"/>
    <property type="molecule type" value="Genomic_DNA"/>
</dbReference>
<sequence length="310" mass="32655">MKFLRKLGLNEHGAAGPKDQPESLRVTPSSGGSGGFQLKSFKHKESGGPATAALAGLADSMAAASISSPSVAIPTSTSPRAPQPLSSSLSMSPTISSPIYSSMTQRSLQEKAKLSYTLSPSFISQHESSPIPDSSITIATSNVPTAATPNAINNTHISPSILQQQQRQQYPAMVSSIDNGDKDNPDDSGADNDAASYHSIDSDTVIVGAPSAPANTTSFSSQFSPSPFSDQISNTFPRQQQLPQRSSSRQTSVARPFNRHLALHDDIEFSRDSYYSIASNDDIGNTLPSYPTDSRYSTVSRGLGVTSGNG</sequence>
<gene>
    <name evidence="1" type="ORF">EV182_005852</name>
</gene>
<accession>A0ACC1HA15</accession>
<evidence type="ECO:0000313" key="1">
    <source>
        <dbReference type="EMBL" id="KAJ1673116.1"/>
    </source>
</evidence>
<proteinExistence type="predicted"/>